<feature type="domain" description="Helix-turn-helix" evidence="1">
    <location>
        <begin position="8"/>
        <end position="69"/>
    </location>
</feature>
<organism evidence="3 4">
    <name type="scientific">Enterococcus avium</name>
    <name type="common">Streptococcus avium</name>
    <dbReference type="NCBI Taxonomy" id="33945"/>
    <lineage>
        <taxon>Bacteria</taxon>
        <taxon>Bacillati</taxon>
        <taxon>Bacillota</taxon>
        <taxon>Bacilli</taxon>
        <taxon>Lactobacillales</taxon>
        <taxon>Enterococcaceae</taxon>
        <taxon>Enterococcus</taxon>
    </lineage>
</organism>
<gene>
    <name evidence="2" type="ORF">P7D43_18780</name>
    <name evidence="3" type="ORF">P7D79_21855</name>
</gene>
<dbReference type="Pfam" id="PF20038">
    <property type="entry name" value="HTH_59"/>
    <property type="match status" value="1"/>
</dbReference>
<accession>A0AAW8SQ53</accession>
<reference evidence="3 4" key="1">
    <citation type="submission" date="2023-03" db="EMBL/GenBank/DDBJ databases">
        <authorList>
            <person name="Shen W."/>
            <person name="Cai J."/>
        </authorList>
    </citation>
    <scope>NUCLEOTIDE SEQUENCE [LARGE SCALE GENOMIC DNA]</scope>
    <source>
        <strain evidence="2">P33-2</strain>
        <strain evidence="3 4">Y2</strain>
    </source>
</reference>
<sequence>MDINLNDLELMTFAEASIRWNKERTYVFQQYVKYRQKFFEGSTATVGNGKKQTYIITREGMEYLMGETEAEANKGLWLVRRHKDWTYVTYEKKVDSEAESQGLITQLITDESNGKIQQIVFDVFQENPRRARVTLEKNIIYTYEKIKKRKID</sequence>
<dbReference type="RefSeq" id="WP_311820697.1">
    <property type="nucleotide sequence ID" value="NZ_JARPWH010000102.1"/>
</dbReference>
<evidence type="ECO:0000313" key="3">
    <source>
        <dbReference type="EMBL" id="MDT2516870.1"/>
    </source>
</evidence>
<dbReference type="EMBL" id="JARPWY010000112">
    <property type="protein sequence ID" value="MDT2516870.1"/>
    <property type="molecule type" value="Genomic_DNA"/>
</dbReference>
<comment type="caution">
    <text evidence="3">The sequence shown here is derived from an EMBL/GenBank/DDBJ whole genome shotgun (WGS) entry which is preliminary data.</text>
</comment>
<name>A0AAW8SQ53_ENTAV</name>
<proteinExistence type="predicted"/>
<evidence type="ECO:0000313" key="2">
    <source>
        <dbReference type="EMBL" id="MDT2404415.1"/>
    </source>
</evidence>
<protein>
    <submittedName>
        <fullName evidence="3">Helix-turn-helix domain-containing protein</fullName>
    </submittedName>
</protein>
<dbReference type="Proteomes" id="UP001260773">
    <property type="component" value="Unassembled WGS sequence"/>
</dbReference>
<evidence type="ECO:0000259" key="1">
    <source>
        <dbReference type="Pfam" id="PF20038"/>
    </source>
</evidence>
<evidence type="ECO:0000313" key="4">
    <source>
        <dbReference type="Proteomes" id="UP001264335"/>
    </source>
</evidence>
<dbReference type="InterPro" id="IPR045403">
    <property type="entry name" value="HTH_59_Firmicutes_type"/>
</dbReference>
<dbReference type="AlphaFoldDB" id="A0AAW8SQ53"/>
<dbReference type="Proteomes" id="UP001264335">
    <property type="component" value="Unassembled WGS sequence"/>
</dbReference>
<dbReference type="EMBL" id="JARPWH010000102">
    <property type="protein sequence ID" value="MDT2404415.1"/>
    <property type="molecule type" value="Genomic_DNA"/>
</dbReference>